<proteinExistence type="predicted"/>
<dbReference type="RefSeq" id="WP_084574330.1">
    <property type="nucleotide sequence ID" value="NZ_CP155572.1"/>
</dbReference>
<keyword evidence="5" id="KW-1185">Reference proteome</keyword>
<evidence type="ECO:0000313" key="4">
    <source>
        <dbReference type="EMBL" id="SMC41836.1"/>
    </source>
</evidence>
<dbReference type="InterPro" id="IPR000551">
    <property type="entry name" value="MerR-type_HTH_dom"/>
</dbReference>
<dbReference type="InterPro" id="IPR047057">
    <property type="entry name" value="MerR_fam"/>
</dbReference>
<sequence>MNYSIGDFSAITGISIYTLRYYEKESLIIPARKENGRRSYAESDIAWIQFIKRLKDTGMPIREIQKYAKLRAQGVTTMADRMEMLARHRAVLKEEIGKLEEHLSNLDDKITYYRTEIRKCTNLREDRRTAEVSCCT</sequence>
<evidence type="ECO:0000256" key="2">
    <source>
        <dbReference type="SAM" id="Coils"/>
    </source>
</evidence>
<name>A0A1W1Z0C3_9FIRM</name>
<dbReference type="PANTHER" id="PTHR30204">
    <property type="entry name" value="REDOX-CYCLING DRUG-SENSING TRANSCRIPTIONAL ACTIVATOR SOXR"/>
    <property type="match status" value="1"/>
</dbReference>
<dbReference type="Proteomes" id="UP000192738">
    <property type="component" value="Unassembled WGS sequence"/>
</dbReference>
<dbReference type="AlphaFoldDB" id="A0A1W1Z0C3"/>
<feature type="coiled-coil region" evidence="2">
    <location>
        <begin position="82"/>
        <end position="109"/>
    </location>
</feature>
<dbReference type="EMBL" id="FWXI01000002">
    <property type="protein sequence ID" value="SMC41836.1"/>
    <property type="molecule type" value="Genomic_DNA"/>
</dbReference>
<dbReference type="InterPro" id="IPR009061">
    <property type="entry name" value="DNA-bd_dom_put_sf"/>
</dbReference>
<dbReference type="OrthoDB" id="9773308at2"/>
<dbReference type="STRING" id="112901.SAMN04488500_102343"/>
<feature type="domain" description="HTH merR-type" evidence="3">
    <location>
        <begin position="2"/>
        <end position="70"/>
    </location>
</feature>
<keyword evidence="2" id="KW-0175">Coiled coil</keyword>
<dbReference type="PANTHER" id="PTHR30204:SF98">
    <property type="entry name" value="HTH-TYPE TRANSCRIPTIONAL REGULATOR ADHR"/>
    <property type="match status" value="1"/>
</dbReference>
<dbReference type="SUPFAM" id="SSF46955">
    <property type="entry name" value="Putative DNA-binding domain"/>
    <property type="match status" value="1"/>
</dbReference>
<protein>
    <submittedName>
        <fullName evidence="4">DNA-binding transcriptional regulator, MerR family</fullName>
    </submittedName>
</protein>
<dbReference type="Pfam" id="PF13411">
    <property type="entry name" value="MerR_1"/>
    <property type="match status" value="1"/>
</dbReference>
<dbReference type="Gene3D" id="1.10.1660.10">
    <property type="match status" value="1"/>
</dbReference>
<dbReference type="SMART" id="SM00422">
    <property type="entry name" value="HTH_MERR"/>
    <property type="match status" value="1"/>
</dbReference>
<dbReference type="PROSITE" id="PS50937">
    <property type="entry name" value="HTH_MERR_2"/>
    <property type="match status" value="1"/>
</dbReference>
<dbReference type="GO" id="GO:0003677">
    <property type="term" value="F:DNA binding"/>
    <property type="evidence" value="ECO:0007669"/>
    <property type="project" value="UniProtKB-KW"/>
</dbReference>
<gene>
    <name evidence="4" type="ORF">SAMN04488500_102343</name>
</gene>
<organism evidence="4 5">
    <name type="scientific">Sporomusa malonica</name>
    <dbReference type="NCBI Taxonomy" id="112901"/>
    <lineage>
        <taxon>Bacteria</taxon>
        <taxon>Bacillati</taxon>
        <taxon>Bacillota</taxon>
        <taxon>Negativicutes</taxon>
        <taxon>Selenomonadales</taxon>
        <taxon>Sporomusaceae</taxon>
        <taxon>Sporomusa</taxon>
    </lineage>
</organism>
<reference evidence="4 5" key="1">
    <citation type="submission" date="2017-04" db="EMBL/GenBank/DDBJ databases">
        <authorList>
            <person name="Afonso C.L."/>
            <person name="Miller P.J."/>
            <person name="Scott M.A."/>
            <person name="Spackman E."/>
            <person name="Goraichik I."/>
            <person name="Dimitrov K.M."/>
            <person name="Suarez D.L."/>
            <person name="Swayne D.E."/>
        </authorList>
    </citation>
    <scope>NUCLEOTIDE SEQUENCE [LARGE SCALE GENOMIC DNA]</scope>
    <source>
        <strain evidence="4 5">DSM 5090</strain>
    </source>
</reference>
<accession>A0A1W1Z0C3</accession>
<dbReference type="CDD" id="cd01109">
    <property type="entry name" value="HTH_YyaN"/>
    <property type="match status" value="1"/>
</dbReference>
<evidence type="ECO:0000256" key="1">
    <source>
        <dbReference type="ARBA" id="ARBA00023125"/>
    </source>
</evidence>
<keyword evidence="1 4" id="KW-0238">DNA-binding</keyword>
<evidence type="ECO:0000313" key="5">
    <source>
        <dbReference type="Proteomes" id="UP000192738"/>
    </source>
</evidence>
<dbReference type="PRINTS" id="PR00040">
    <property type="entry name" value="HTHMERR"/>
</dbReference>
<dbReference type="GO" id="GO:0003700">
    <property type="term" value="F:DNA-binding transcription factor activity"/>
    <property type="evidence" value="ECO:0007669"/>
    <property type="project" value="InterPro"/>
</dbReference>
<evidence type="ECO:0000259" key="3">
    <source>
        <dbReference type="PROSITE" id="PS50937"/>
    </source>
</evidence>